<evidence type="ECO:0000313" key="10">
    <source>
        <dbReference type="Proteomes" id="UP001353858"/>
    </source>
</evidence>
<dbReference type="GO" id="GO:0004568">
    <property type="term" value="F:chitinase activity"/>
    <property type="evidence" value="ECO:0007669"/>
    <property type="project" value="TreeGrafter"/>
</dbReference>
<dbReference type="AlphaFoldDB" id="A0AAN7SH55"/>
<evidence type="ECO:0000256" key="3">
    <source>
        <dbReference type="ARBA" id="ARBA00022525"/>
    </source>
</evidence>
<dbReference type="EMBL" id="JARPUR010000003">
    <property type="protein sequence ID" value="KAK4880772.1"/>
    <property type="molecule type" value="Genomic_DNA"/>
</dbReference>
<feature type="chain" id="PRO_5042903625" description="GH18 domain-containing protein" evidence="7">
    <location>
        <begin position="18"/>
        <end position="439"/>
    </location>
</feature>
<evidence type="ECO:0000256" key="5">
    <source>
        <dbReference type="ARBA" id="ARBA00023157"/>
    </source>
</evidence>
<keyword evidence="6" id="KW-0325">Glycoprotein</keyword>
<dbReference type="SMART" id="SM00636">
    <property type="entry name" value="Glyco_18"/>
    <property type="match status" value="1"/>
</dbReference>
<dbReference type="GO" id="GO:0005576">
    <property type="term" value="C:extracellular region"/>
    <property type="evidence" value="ECO:0007669"/>
    <property type="project" value="UniProtKB-SubCell"/>
</dbReference>
<dbReference type="Gene3D" id="3.20.20.80">
    <property type="entry name" value="Glycosidases"/>
    <property type="match status" value="1"/>
</dbReference>
<keyword evidence="4 7" id="KW-0732">Signal</keyword>
<proteinExistence type="inferred from homology"/>
<accession>A0AAN7SH55</accession>
<dbReference type="InterPro" id="IPR001223">
    <property type="entry name" value="Glyco_hydro18_cat"/>
</dbReference>
<evidence type="ECO:0000256" key="2">
    <source>
        <dbReference type="ARBA" id="ARBA00006606"/>
    </source>
</evidence>
<evidence type="ECO:0000313" key="9">
    <source>
        <dbReference type="EMBL" id="KAK4880772.1"/>
    </source>
</evidence>
<dbReference type="Pfam" id="PF00704">
    <property type="entry name" value="Glyco_hydro_18"/>
    <property type="match status" value="1"/>
</dbReference>
<dbReference type="InterPro" id="IPR029070">
    <property type="entry name" value="Chitinase_insertion_sf"/>
</dbReference>
<dbReference type="FunFam" id="3.20.20.80:FF:000071">
    <property type="entry name" value="Imaginal disc growth factor"/>
    <property type="match status" value="1"/>
</dbReference>
<comment type="subcellular location">
    <subcellularLocation>
        <location evidence="1">Secreted</location>
    </subcellularLocation>
</comment>
<reference evidence="10" key="1">
    <citation type="submission" date="2023-01" db="EMBL/GenBank/DDBJ databases">
        <title>Key to firefly adult light organ development and bioluminescence: homeobox transcription factors regulate luciferase expression and transportation to peroxisome.</title>
        <authorList>
            <person name="Fu X."/>
        </authorList>
    </citation>
    <scope>NUCLEOTIDE SEQUENCE [LARGE SCALE GENOMIC DNA]</scope>
</reference>
<evidence type="ECO:0000259" key="8">
    <source>
        <dbReference type="PROSITE" id="PS51910"/>
    </source>
</evidence>
<keyword evidence="3" id="KW-0964">Secreted</keyword>
<dbReference type="GO" id="GO:0005975">
    <property type="term" value="P:carbohydrate metabolic process"/>
    <property type="evidence" value="ECO:0007669"/>
    <property type="project" value="InterPro"/>
</dbReference>
<dbReference type="GO" id="GO:0008061">
    <property type="term" value="F:chitin binding"/>
    <property type="evidence" value="ECO:0007669"/>
    <property type="project" value="InterPro"/>
</dbReference>
<keyword evidence="5" id="KW-1015">Disulfide bond</keyword>
<evidence type="ECO:0000256" key="7">
    <source>
        <dbReference type="SAM" id="SignalP"/>
    </source>
</evidence>
<comment type="caution">
    <text evidence="9">The sequence shown here is derived from an EMBL/GenBank/DDBJ whole genome shotgun (WGS) entry which is preliminary data.</text>
</comment>
<dbReference type="SUPFAM" id="SSF51445">
    <property type="entry name" value="(Trans)glycosidases"/>
    <property type="match status" value="1"/>
</dbReference>
<protein>
    <recommendedName>
        <fullName evidence="8">GH18 domain-containing protein</fullName>
    </recommendedName>
</protein>
<evidence type="ECO:0000256" key="1">
    <source>
        <dbReference type="ARBA" id="ARBA00004613"/>
    </source>
</evidence>
<dbReference type="GO" id="GO:0006032">
    <property type="term" value="P:chitin catabolic process"/>
    <property type="evidence" value="ECO:0007669"/>
    <property type="project" value="TreeGrafter"/>
</dbReference>
<comment type="similarity">
    <text evidence="2">Belongs to the glycosyl hydrolase 18 family. IDGF subfamily.</text>
</comment>
<keyword evidence="10" id="KW-1185">Reference proteome</keyword>
<dbReference type="PANTHER" id="PTHR11177:SF235">
    <property type="entry name" value="CHITINASE-LIKE PROTEIN IDGF1-RELATED"/>
    <property type="match status" value="1"/>
</dbReference>
<dbReference type="Proteomes" id="UP001353858">
    <property type="component" value="Unassembled WGS sequence"/>
</dbReference>
<organism evidence="9 10">
    <name type="scientific">Aquatica leii</name>
    <dbReference type="NCBI Taxonomy" id="1421715"/>
    <lineage>
        <taxon>Eukaryota</taxon>
        <taxon>Metazoa</taxon>
        <taxon>Ecdysozoa</taxon>
        <taxon>Arthropoda</taxon>
        <taxon>Hexapoda</taxon>
        <taxon>Insecta</taxon>
        <taxon>Pterygota</taxon>
        <taxon>Neoptera</taxon>
        <taxon>Endopterygota</taxon>
        <taxon>Coleoptera</taxon>
        <taxon>Polyphaga</taxon>
        <taxon>Elateriformia</taxon>
        <taxon>Elateroidea</taxon>
        <taxon>Lampyridae</taxon>
        <taxon>Luciolinae</taxon>
        <taxon>Aquatica</taxon>
    </lineage>
</organism>
<dbReference type="Gene3D" id="3.10.50.10">
    <property type="match status" value="1"/>
</dbReference>
<sequence length="439" mass="49717">MIGKVLFAFAFLAIASAQYFQQQPPSPHSQSKVICYYDAKGNFRSGQAKFEDTFLQEPLQFCTHLMYGYAGINPSTHKAIPLSEQFDVTHNHYREITNLKRRFPGLRVLLSFGGDRDDPEHTEKYMKLLESVDSRLAFIDSAEHLISSYGFDGIDLAWQFPKNKPKKIHDTWGSIWSKVKHTFVSPSEIDPKHEEHKEQFTALVRELKSTFAHKGLLVSMSVLPNVNSSIFHDVPKLVPNLDFINLWAFDYYTPERNPKEADFTSPLHELINRKFDENGNHLVQHWLHKGCPNNKLIYAIPTYGRTWKMTKDSGLSGVPPIDHIKGPGEAGPNTKEEGLLSYEEVCVLLSNPQHLPNSLRKVGDPTGKYGTYAFKLPEKSGHGGMWVSYEDPHTAENKASYVRSKGLGGIAIVDLTLDDFRGLCTGNKYPILRAARLRL</sequence>
<dbReference type="InterPro" id="IPR050314">
    <property type="entry name" value="Glycosyl_Hydrlase_18"/>
</dbReference>
<evidence type="ECO:0000256" key="6">
    <source>
        <dbReference type="ARBA" id="ARBA00023180"/>
    </source>
</evidence>
<feature type="domain" description="GH18" evidence="8">
    <location>
        <begin position="31"/>
        <end position="439"/>
    </location>
</feature>
<evidence type="ECO:0000256" key="4">
    <source>
        <dbReference type="ARBA" id="ARBA00022729"/>
    </source>
</evidence>
<dbReference type="InterPro" id="IPR011583">
    <property type="entry name" value="Chitinase_II/V-like_cat"/>
</dbReference>
<dbReference type="SUPFAM" id="SSF54556">
    <property type="entry name" value="Chitinase insertion domain"/>
    <property type="match status" value="1"/>
</dbReference>
<dbReference type="PANTHER" id="PTHR11177">
    <property type="entry name" value="CHITINASE"/>
    <property type="match status" value="1"/>
</dbReference>
<feature type="signal peptide" evidence="7">
    <location>
        <begin position="1"/>
        <end position="17"/>
    </location>
</feature>
<name>A0AAN7SH55_9COLE</name>
<dbReference type="InterPro" id="IPR017853">
    <property type="entry name" value="GH"/>
</dbReference>
<gene>
    <name evidence="9" type="ORF">RN001_008918</name>
</gene>
<dbReference type="PROSITE" id="PS51910">
    <property type="entry name" value="GH18_2"/>
    <property type="match status" value="1"/>
</dbReference>